<evidence type="ECO:0000256" key="10">
    <source>
        <dbReference type="RuleBase" id="RU004320"/>
    </source>
</evidence>
<evidence type="ECO:0000256" key="1">
    <source>
        <dbReference type="ARBA" id="ARBA00013260"/>
    </source>
</evidence>
<comment type="function">
    <text evidence="8">Hydrolyzes ribosome-free peptidyl-tRNAs (with 1 or more amino acids incorporated), which drop off the ribosome during protein synthesis, or as a result of ribosome stalling.</text>
</comment>
<gene>
    <name evidence="8" type="primary">pth</name>
    <name evidence="11" type="ORF">DealDRAFT_2590</name>
</gene>
<dbReference type="NCBIfam" id="TIGR00447">
    <property type="entry name" value="pth"/>
    <property type="match status" value="1"/>
</dbReference>
<dbReference type="CDD" id="cd00462">
    <property type="entry name" value="PTH"/>
    <property type="match status" value="1"/>
</dbReference>
<name>C0GJD1_DETAL</name>
<organism evidence="11 12">
    <name type="scientific">Dethiobacter alkaliphilus AHT 1</name>
    <dbReference type="NCBI Taxonomy" id="555088"/>
    <lineage>
        <taxon>Bacteria</taxon>
        <taxon>Bacillati</taxon>
        <taxon>Bacillota</taxon>
        <taxon>Dethiobacteria</taxon>
        <taxon>Dethiobacterales</taxon>
        <taxon>Dethiobacteraceae</taxon>
        <taxon>Dethiobacter</taxon>
    </lineage>
</organism>
<comment type="catalytic activity">
    <reaction evidence="6 8 9">
        <text>an N-acyl-L-alpha-aminoacyl-tRNA + H2O = an N-acyl-L-amino acid + a tRNA + H(+)</text>
        <dbReference type="Rhea" id="RHEA:54448"/>
        <dbReference type="Rhea" id="RHEA-COMP:10123"/>
        <dbReference type="Rhea" id="RHEA-COMP:13883"/>
        <dbReference type="ChEBI" id="CHEBI:15377"/>
        <dbReference type="ChEBI" id="CHEBI:15378"/>
        <dbReference type="ChEBI" id="CHEBI:59874"/>
        <dbReference type="ChEBI" id="CHEBI:78442"/>
        <dbReference type="ChEBI" id="CHEBI:138191"/>
        <dbReference type="EC" id="3.1.1.29"/>
    </reaction>
</comment>
<evidence type="ECO:0000256" key="6">
    <source>
        <dbReference type="ARBA" id="ARBA00048707"/>
    </source>
</evidence>
<comment type="similarity">
    <text evidence="5 8 10">Belongs to the PTH family.</text>
</comment>
<evidence type="ECO:0000256" key="3">
    <source>
        <dbReference type="ARBA" id="ARBA00022801"/>
    </source>
</evidence>
<accession>C0GJD1</accession>
<dbReference type="GO" id="GO:0000049">
    <property type="term" value="F:tRNA binding"/>
    <property type="evidence" value="ECO:0007669"/>
    <property type="project" value="UniProtKB-UniRule"/>
</dbReference>
<feature type="site" description="Stabilizes the basic form of H active site to accept a proton" evidence="8">
    <location>
        <position position="91"/>
    </location>
</feature>
<dbReference type="GO" id="GO:0005737">
    <property type="term" value="C:cytoplasm"/>
    <property type="evidence" value="ECO:0007669"/>
    <property type="project" value="UniProtKB-SubCell"/>
</dbReference>
<evidence type="ECO:0000313" key="12">
    <source>
        <dbReference type="Proteomes" id="UP000006443"/>
    </source>
</evidence>
<dbReference type="PROSITE" id="PS01196">
    <property type="entry name" value="PEPT_TRNA_HYDROL_2"/>
    <property type="match status" value="1"/>
</dbReference>
<dbReference type="InterPro" id="IPR001328">
    <property type="entry name" value="Pept_tRNA_hydro"/>
</dbReference>
<proteinExistence type="inferred from homology"/>
<dbReference type="EC" id="3.1.1.29" evidence="1 8"/>
<dbReference type="GO" id="GO:0072344">
    <property type="term" value="P:rescue of stalled ribosome"/>
    <property type="evidence" value="ECO:0007669"/>
    <property type="project" value="UniProtKB-UniRule"/>
</dbReference>
<dbReference type="OrthoDB" id="9800507at2"/>
<dbReference type="SUPFAM" id="SSF53178">
    <property type="entry name" value="Peptidyl-tRNA hydrolase-like"/>
    <property type="match status" value="1"/>
</dbReference>
<dbReference type="HAMAP" id="MF_00083">
    <property type="entry name" value="Pept_tRNA_hydro_bact"/>
    <property type="match status" value="1"/>
</dbReference>
<feature type="binding site" evidence="8">
    <location>
        <position position="112"/>
    </location>
    <ligand>
        <name>tRNA</name>
        <dbReference type="ChEBI" id="CHEBI:17843"/>
    </ligand>
</feature>
<dbReference type="RefSeq" id="WP_008518139.1">
    <property type="nucleotide sequence ID" value="NZ_ACJM01000015.1"/>
</dbReference>
<dbReference type="FunFam" id="3.40.50.1470:FF:000001">
    <property type="entry name" value="Peptidyl-tRNA hydrolase"/>
    <property type="match status" value="1"/>
</dbReference>
<dbReference type="eggNOG" id="COG0193">
    <property type="taxonomic scope" value="Bacteria"/>
</dbReference>
<dbReference type="AlphaFoldDB" id="C0GJD1"/>
<evidence type="ECO:0000256" key="4">
    <source>
        <dbReference type="ARBA" id="ARBA00022884"/>
    </source>
</evidence>
<evidence type="ECO:0000256" key="8">
    <source>
        <dbReference type="HAMAP-Rule" id="MF_00083"/>
    </source>
</evidence>
<dbReference type="Gene3D" id="3.40.50.1470">
    <property type="entry name" value="Peptidyl-tRNA hydrolase"/>
    <property type="match status" value="1"/>
</dbReference>
<comment type="subunit">
    <text evidence="8">Monomer.</text>
</comment>
<feature type="binding site" evidence="8">
    <location>
        <position position="66"/>
    </location>
    <ligand>
        <name>tRNA</name>
        <dbReference type="ChEBI" id="CHEBI:17843"/>
    </ligand>
</feature>
<feature type="site" description="Discriminates between blocked and unblocked aminoacyl-tRNA" evidence="8">
    <location>
        <position position="9"/>
    </location>
</feature>
<keyword evidence="2 8" id="KW-0820">tRNA-binding</keyword>
<keyword evidence="3 8" id="KW-0378">Hydrolase</keyword>
<comment type="subcellular location">
    <subcellularLocation>
        <location evidence="8">Cytoplasm</location>
    </subcellularLocation>
</comment>
<dbReference type="GO" id="GO:0004045">
    <property type="term" value="F:peptidyl-tRNA hydrolase activity"/>
    <property type="evidence" value="ECO:0007669"/>
    <property type="project" value="UniProtKB-UniRule"/>
</dbReference>
<evidence type="ECO:0000256" key="9">
    <source>
        <dbReference type="RuleBase" id="RU000673"/>
    </source>
</evidence>
<dbReference type="InterPro" id="IPR036416">
    <property type="entry name" value="Pept_tRNA_hydro_sf"/>
</dbReference>
<keyword evidence="12" id="KW-1185">Reference proteome</keyword>
<keyword evidence="8" id="KW-0963">Cytoplasm</keyword>
<dbReference type="GO" id="GO:0006515">
    <property type="term" value="P:protein quality control for misfolded or incompletely synthesized proteins"/>
    <property type="evidence" value="ECO:0007669"/>
    <property type="project" value="UniProtKB-UniRule"/>
</dbReference>
<sequence>MKIILGLGNPGPKYLTTRHNAGFRTVDRISTAAKIPLYKMGQHAFWGKGSLGGQEVVLAKPMTYMNNSGLAAAALCKAFGASPQDLLVVYDDLDLPPGTLRLRPQGGTGGHNGLKSITYHLQTKDFPRMRIGIGRSEEIAVVDYVLQEFSPQEEAMLEDVLDMAIRAATLFVKEGINAAMNRCNVTIKNNPLQEGESMLD</sequence>
<evidence type="ECO:0000256" key="7">
    <source>
        <dbReference type="ARBA" id="ARBA00050038"/>
    </source>
</evidence>
<dbReference type="PANTHER" id="PTHR17224:SF1">
    <property type="entry name" value="PEPTIDYL-TRNA HYDROLASE"/>
    <property type="match status" value="1"/>
</dbReference>
<dbReference type="EMBL" id="ACJM01000015">
    <property type="protein sequence ID" value="EEG76616.1"/>
    <property type="molecule type" value="Genomic_DNA"/>
</dbReference>
<comment type="caution">
    <text evidence="11">The sequence shown here is derived from an EMBL/GenBank/DDBJ whole genome shotgun (WGS) entry which is preliminary data.</text>
</comment>
<evidence type="ECO:0000313" key="11">
    <source>
        <dbReference type="EMBL" id="EEG76616.1"/>
    </source>
</evidence>
<dbReference type="STRING" id="555088.DealDRAFT_2590"/>
<keyword evidence="4 8" id="KW-0694">RNA-binding</keyword>
<evidence type="ECO:0000256" key="5">
    <source>
        <dbReference type="ARBA" id="ARBA00038063"/>
    </source>
</evidence>
<feature type="binding site" evidence="8">
    <location>
        <position position="64"/>
    </location>
    <ligand>
        <name>tRNA</name>
        <dbReference type="ChEBI" id="CHEBI:17843"/>
    </ligand>
</feature>
<dbReference type="Proteomes" id="UP000006443">
    <property type="component" value="Unassembled WGS sequence"/>
</dbReference>
<dbReference type="InterPro" id="IPR018171">
    <property type="entry name" value="Pept_tRNA_hydro_CS"/>
</dbReference>
<protein>
    <recommendedName>
        <fullName evidence="7 8">Peptidyl-tRNA hydrolase</fullName>
        <shortName evidence="8">Pth</shortName>
        <ecNumber evidence="1 8">3.1.1.29</ecNumber>
    </recommendedName>
</protein>
<evidence type="ECO:0000256" key="2">
    <source>
        <dbReference type="ARBA" id="ARBA00022555"/>
    </source>
</evidence>
<dbReference type="PROSITE" id="PS01195">
    <property type="entry name" value="PEPT_TRNA_HYDROL_1"/>
    <property type="match status" value="1"/>
</dbReference>
<dbReference type="PANTHER" id="PTHR17224">
    <property type="entry name" value="PEPTIDYL-TRNA HYDROLASE"/>
    <property type="match status" value="1"/>
</dbReference>
<feature type="active site" description="Proton acceptor" evidence="8">
    <location>
        <position position="19"/>
    </location>
</feature>
<comment type="function">
    <text evidence="8">Catalyzes the release of premature peptidyl moieties from peptidyl-tRNA molecules trapped in stalled 50S ribosomal subunits, and thus maintains levels of free tRNAs and 50S ribosomes.</text>
</comment>
<reference evidence="11 12" key="1">
    <citation type="submission" date="2009-02" db="EMBL/GenBank/DDBJ databases">
        <title>Sequencing of the draft genome and assembly of Dethiobacter alkaliphilus AHT 1.</title>
        <authorList>
            <consortium name="US DOE Joint Genome Institute (JGI-PGF)"/>
            <person name="Lucas S."/>
            <person name="Copeland A."/>
            <person name="Lapidus A."/>
            <person name="Glavina del Rio T."/>
            <person name="Dalin E."/>
            <person name="Tice H."/>
            <person name="Bruce D."/>
            <person name="Goodwin L."/>
            <person name="Pitluck S."/>
            <person name="Larimer F."/>
            <person name="Land M.L."/>
            <person name="Hauser L."/>
            <person name="Muyzer G."/>
        </authorList>
    </citation>
    <scope>NUCLEOTIDE SEQUENCE [LARGE SCALE GENOMIC DNA]</scope>
    <source>
        <strain evidence="11 12">AHT 1</strain>
    </source>
</reference>
<dbReference type="Pfam" id="PF01195">
    <property type="entry name" value="Pept_tRNA_hydro"/>
    <property type="match status" value="1"/>
</dbReference>
<feature type="binding site" evidence="8">
    <location>
        <position position="14"/>
    </location>
    <ligand>
        <name>tRNA</name>
        <dbReference type="ChEBI" id="CHEBI:17843"/>
    </ligand>
</feature>